<proteinExistence type="predicted"/>
<protein>
    <submittedName>
        <fullName evidence="1">Uncharacterized protein</fullName>
    </submittedName>
</protein>
<reference evidence="1 2" key="1">
    <citation type="submission" date="2015-06" db="EMBL/GenBank/DDBJ databases">
        <title>Genome sequence of Mycobacterium kumamotonense strain Roo.</title>
        <authorList>
            <person name="Greninger A.L."/>
            <person name="Cunningham G."/>
            <person name="Miller S."/>
        </authorList>
    </citation>
    <scope>NUCLEOTIDE SEQUENCE [LARGE SCALE GENOMIC DNA]</scope>
    <source>
        <strain evidence="1 2">Roo</strain>
    </source>
</reference>
<dbReference type="EMBL" id="LFOE01000240">
    <property type="protein sequence ID" value="OBY29011.1"/>
    <property type="molecule type" value="Genomic_DNA"/>
</dbReference>
<evidence type="ECO:0000313" key="1">
    <source>
        <dbReference type="EMBL" id="OBY29011.1"/>
    </source>
</evidence>
<dbReference type="RefSeq" id="WP_065289961.1">
    <property type="nucleotide sequence ID" value="NZ_LFOE01000240.1"/>
</dbReference>
<dbReference type="AlphaFoldDB" id="A0A1B8S8E2"/>
<sequence>MKTVTPSATGTTVATIALGGTRETISLQTTQATVATSATSLTRGAIEMVCTAIETTRTISTVAAVATNPGNTISGTPATNFETTAPGVTADTTIATSRTGRGSRIPRRVIPGATDTTVAALTS</sequence>
<name>A0A1B8S8E2_9MYCO</name>
<organism evidence="1 2">
    <name type="scientific">Mycolicibacter kumamotonensis</name>
    <dbReference type="NCBI Taxonomy" id="354243"/>
    <lineage>
        <taxon>Bacteria</taxon>
        <taxon>Bacillati</taxon>
        <taxon>Actinomycetota</taxon>
        <taxon>Actinomycetes</taxon>
        <taxon>Mycobacteriales</taxon>
        <taxon>Mycobacteriaceae</taxon>
        <taxon>Mycolicibacter</taxon>
    </lineage>
</organism>
<accession>A0A1B8S8E2</accession>
<keyword evidence="2" id="KW-1185">Reference proteome</keyword>
<dbReference type="Proteomes" id="UP000092668">
    <property type="component" value="Unassembled WGS sequence"/>
</dbReference>
<comment type="caution">
    <text evidence="1">The sequence shown here is derived from an EMBL/GenBank/DDBJ whole genome shotgun (WGS) entry which is preliminary data.</text>
</comment>
<evidence type="ECO:0000313" key="2">
    <source>
        <dbReference type="Proteomes" id="UP000092668"/>
    </source>
</evidence>
<gene>
    <name evidence="1" type="ORF">ACT18_25420</name>
</gene>